<feature type="region of interest" description="Disordered" evidence="1">
    <location>
        <begin position="82"/>
        <end position="104"/>
    </location>
</feature>
<evidence type="ECO:0000256" key="1">
    <source>
        <dbReference type="SAM" id="MobiDB-lite"/>
    </source>
</evidence>
<name>A0AB34PK82_CANAX</name>
<evidence type="ECO:0000313" key="3">
    <source>
        <dbReference type="Proteomes" id="UP000030161"/>
    </source>
</evidence>
<sequence>MSGDFFFKLLSIFFKKHVLFNYEGFFFSKNVVQVVPAGFFFRVNKFFFCFQCFLCNLCGIKYLGKTPPTIVTIHTTLAHTNIRQKKREQESNKVKQKSISSNKF</sequence>
<dbReference type="Proteomes" id="UP000030161">
    <property type="component" value="Unassembled WGS sequence"/>
</dbReference>
<accession>A0AB34PK82</accession>
<gene>
    <name evidence="2" type="ORF">MG3_05911</name>
</gene>
<reference evidence="2 3" key="1">
    <citation type="submission" date="2013-12" db="EMBL/GenBank/DDBJ databases">
        <title>The Genome Sequence of Candida albicans P78048.</title>
        <authorList>
            <consortium name="The Broad Institute Genome Sequencing Platform"/>
            <consortium name="The Broad Institute Genome Sequencing Center for Infectious Disease"/>
            <person name="Cuomo C."/>
            <person name="Bennett R."/>
            <person name="Hirakawa M."/>
            <person name="Noverr M."/>
            <person name="Mitchell A."/>
            <person name="Young S.K."/>
            <person name="Zeng Q."/>
            <person name="Gargeya S."/>
            <person name="Fitzgerald M."/>
            <person name="Abouelleil A."/>
            <person name="Alvarado L."/>
            <person name="Berlin A.M."/>
            <person name="Chapman S.B."/>
            <person name="Dewar J."/>
            <person name="Goldberg J."/>
            <person name="Griggs A."/>
            <person name="Gujja S."/>
            <person name="Hansen M."/>
            <person name="Howarth C."/>
            <person name="Imamovic A."/>
            <person name="Larimer J."/>
            <person name="McCowan C."/>
            <person name="Murphy C."/>
            <person name="Pearson M."/>
            <person name="Priest M."/>
            <person name="Roberts A."/>
            <person name="Saif S."/>
            <person name="Shea T."/>
            <person name="Sykes S."/>
            <person name="Wortman J."/>
            <person name="Nusbaum C."/>
            <person name="Birren B."/>
        </authorList>
    </citation>
    <scope>NUCLEOTIDE SEQUENCE [LARGE SCALE GENOMIC DNA]</scope>
    <source>
        <strain evidence="2 3">P78048</strain>
    </source>
</reference>
<dbReference type="EMBL" id="AJIX01000052">
    <property type="protein sequence ID" value="KGR02262.1"/>
    <property type="molecule type" value="Genomic_DNA"/>
</dbReference>
<organism evidence="2 3">
    <name type="scientific">Candida albicans P78048</name>
    <dbReference type="NCBI Taxonomy" id="1094989"/>
    <lineage>
        <taxon>Eukaryota</taxon>
        <taxon>Fungi</taxon>
        <taxon>Dikarya</taxon>
        <taxon>Ascomycota</taxon>
        <taxon>Saccharomycotina</taxon>
        <taxon>Pichiomycetes</taxon>
        <taxon>Debaryomycetaceae</taxon>
        <taxon>Candida/Lodderomyces clade</taxon>
        <taxon>Candida</taxon>
    </lineage>
</organism>
<comment type="caution">
    <text evidence="2">The sequence shown here is derived from an EMBL/GenBank/DDBJ whole genome shotgun (WGS) entry which is preliminary data.</text>
</comment>
<dbReference type="AlphaFoldDB" id="A0AB34PK82"/>
<proteinExistence type="predicted"/>
<protein>
    <submittedName>
        <fullName evidence="2">Uncharacterized protein</fullName>
    </submittedName>
</protein>
<evidence type="ECO:0000313" key="2">
    <source>
        <dbReference type="EMBL" id="KGR02262.1"/>
    </source>
</evidence>